<dbReference type="RefSeq" id="WP_108994463.1">
    <property type="nucleotide sequence ID" value="NZ_BDQX01000281.1"/>
</dbReference>
<dbReference type="Proteomes" id="UP000245202">
    <property type="component" value="Unassembled WGS sequence"/>
</dbReference>
<reference evidence="1 2" key="1">
    <citation type="submission" date="2017-08" db="EMBL/GenBank/DDBJ databases">
        <title>Substantial Increase in Enzyme Production by Combined Drug-Resistance Mutations in Paenibacillus agaridevorans.</title>
        <authorList>
            <person name="Tanaka Y."/>
            <person name="Funane K."/>
            <person name="Hosaka T."/>
            <person name="Shiwa Y."/>
            <person name="Fujita N."/>
            <person name="Miyazaki T."/>
            <person name="Yoshikawa H."/>
            <person name="Murakami K."/>
            <person name="Kasahara K."/>
            <person name="Inaoka T."/>
            <person name="Hiraga Y."/>
            <person name="Ochi K."/>
        </authorList>
    </citation>
    <scope>NUCLEOTIDE SEQUENCE [LARGE SCALE GENOMIC DNA]</scope>
    <source>
        <strain evidence="1 2">T-3040</strain>
    </source>
</reference>
<organism evidence="1 2">
    <name type="scientific">Paenibacillus agaridevorans</name>
    <dbReference type="NCBI Taxonomy" id="171404"/>
    <lineage>
        <taxon>Bacteria</taxon>
        <taxon>Bacillati</taxon>
        <taxon>Bacillota</taxon>
        <taxon>Bacilli</taxon>
        <taxon>Bacillales</taxon>
        <taxon>Paenibacillaceae</taxon>
        <taxon>Paenibacillus</taxon>
    </lineage>
</organism>
<dbReference type="SUPFAM" id="SSF55729">
    <property type="entry name" value="Acyl-CoA N-acyltransferases (Nat)"/>
    <property type="match status" value="1"/>
</dbReference>
<sequence length="191" mass="22026">MIKRVENELELAMFNGIWTTVWREKGYELEFAEHVLDRFVVMNEEGYCVGTSEIKPYDRDSSPLNEIAPFRDHPKVIASEGRVAEIDKIAILGSYRGKGNMLPWILSSAVYSAEQHDMDYFVSLLEPVFLRALKISFKVPVERLGERLFYKGDYVVPVLFDMSAMYLNKQRYEWLSNPEAINTTIEVKAGS</sequence>
<gene>
    <name evidence="1" type="ORF">PAT3040_04497</name>
</gene>
<evidence type="ECO:0008006" key="3">
    <source>
        <dbReference type="Google" id="ProtNLM"/>
    </source>
</evidence>
<dbReference type="EMBL" id="BDQX01000281">
    <property type="protein sequence ID" value="GBG09827.1"/>
    <property type="molecule type" value="Genomic_DNA"/>
</dbReference>
<dbReference type="InterPro" id="IPR016181">
    <property type="entry name" value="Acyl_CoA_acyltransferase"/>
</dbReference>
<proteinExistence type="predicted"/>
<dbReference type="Gene3D" id="3.40.630.30">
    <property type="match status" value="1"/>
</dbReference>
<protein>
    <recommendedName>
        <fullName evidence="3">GNAT family N-acetyltransferase</fullName>
    </recommendedName>
</protein>
<evidence type="ECO:0000313" key="2">
    <source>
        <dbReference type="Proteomes" id="UP000245202"/>
    </source>
</evidence>
<accession>A0A2R5ETF4</accession>
<dbReference type="AlphaFoldDB" id="A0A2R5ETF4"/>
<name>A0A2R5ETF4_9BACL</name>
<evidence type="ECO:0000313" key="1">
    <source>
        <dbReference type="EMBL" id="GBG09827.1"/>
    </source>
</evidence>
<comment type="caution">
    <text evidence="1">The sequence shown here is derived from an EMBL/GenBank/DDBJ whole genome shotgun (WGS) entry which is preliminary data.</text>
</comment>
<keyword evidence="2" id="KW-1185">Reference proteome</keyword>